<reference evidence="1 2" key="1">
    <citation type="submission" date="2016-08" db="EMBL/GenBank/DDBJ databases">
        <title>A Parts List for Fungal Cellulosomes Revealed by Comparative Genomics.</title>
        <authorList>
            <consortium name="DOE Joint Genome Institute"/>
            <person name="Haitjema C.H."/>
            <person name="Gilmore S.P."/>
            <person name="Henske J.K."/>
            <person name="Solomon K.V."/>
            <person name="De Groot R."/>
            <person name="Kuo A."/>
            <person name="Mondo S.J."/>
            <person name="Salamov A.A."/>
            <person name="Labutti K."/>
            <person name="Zhao Z."/>
            <person name="Chiniquy J."/>
            <person name="Barry K."/>
            <person name="Brewer H.M."/>
            <person name="Purvine S.O."/>
            <person name="Wright A.T."/>
            <person name="Boxma B."/>
            <person name="Van Alen T."/>
            <person name="Hackstein J.H."/>
            <person name="Baker S.E."/>
            <person name="Grigoriev I.V."/>
            <person name="O'Malley M.A."/>
        </authorList>
    </citation>
    <scope>NUCLEOTIDE SEQUENCE [LARGE SCALE GENOMIC DNA]</scope>
    <source>
        <strain evidence="1 2">S4</strain>
    </source>
</reference>
<evidence type="ECO:0000313" key="1">
    <source>
        <dbReference type="EMBL" id="ORX88232.1"/>
    </source>
</evidence>
<reference evidence="1 2" key="2">
    <citation type="submission" date="2016-08" db="EMBL/GenBank/DDBJ databases">
        <title>Pervasive Adenine N6-methylation of Active Genes in Fungi.</title>
        <authorList>
            <consortium name="DOE Joint Genome Institute"/>
            <person name="Mondo S.J."/>
            <person name="Dannebaum R.O."/>
            <person name="Kuo R.C."/>
            <person name="Labutti K."/>
            <person name="Haridas S."/>
            <person name="Kuo A."/>
            <person name="Salamov A."/>
            <person name="Ahrendt S.R."/>
            <person name="Lipzen A."/>
            <person name="Sullivan W."/>
            <person name="Andreopoulos W.B."/>
            <person name="Clum A."/>
            <person name="Lindquist E."/>
            <person name="Daum C."/>
            <person name="Ramamoorthy G.K."/>
            <person name="Gryganskyi A."/>
            <person name="Culley D."/>
            <person name="Magnuson J.K."/>
            <person name="James T.Y."/>
            <person name="O'Malley M.A."/>
            <person name="Stajich J.E."/>
            <person name="Spatafora J.W."/>
            <person name="Visel A."/>
            <person name="Grigoriev I.V."/>
        </authorList>
    </citation>
    <scope>NUCLEOTIDE SEQUENCE [LARGE SCALE GENOMIC DNA]</scope>
    <source>
        <strain evidence="1 2">S4</strain>
    </source>
</reference>
<proteinExistence type="predicted"/>
<comment type="caution">
    <text evidence="1">The sequence shown here is derived from an EMBL/GenBank/DDBJ whole genome shotgun (WGS) entry which is preliminary data.</text>
</comment>
<dbReference type="AlphaFoldDB" id="A0A1Y1XR45"/>
<dbReference type="Proteomes" id="UP000193944">
    <property type="component" value="Unassembled WGS sequence"/>
</dbReference>
<name>A0A1Y1XR45_9FUNG</name>
<gene>
    <name evidence="1" type="ORF">BCR32DRAFT_457</name>
</gene>
<dbReference type="EMBL" id="MCFG01000001">
    <property type="protein sequence ID" value="ORX88232.1"/>
    <property type="molecule type" value="Genomic_DNA"/>
</dbReference>
<organism evidence="1 2">
    <name type="scientific">Anaeromyces robustus</name>
    <dbReference type="NCBI Taxonomy" id="1754192"/>
    <lineage>
        <taxon>Eukaryota</taxon>
        <taxon>Fungi</taxon>
        <taxon>Fungi incertae sedis</taxon>
        <taxon>Chytridiomycota</taxon>
        <taxon>Chytridiomycota incertae sedis</taxon>
        <taxon>Neocallimastigomycetes</taxon>
        <taxon>Neocallimastigales</taxon>
        <taxon>Neocallimastigaceae</taxon>
        <taxon>Anaeromyces</taxon>
    </lineage>
</organism>
<evidence type="ECO:0000313" key="2">
    <source>
        <dbReference type="Proteomes" id="UP000193944"/>
    </source>
</evidence>
<sequence length="58" mass="7149">MKYVLSKLLSFYDLAKTILWKYYMNITFIFCSYIQYSINLLFTKNFCFIILCYVYLII</sequence>
<protein>
    <submittedName>
        <fullName evidence="1">Uncharacterized protein</fullName>
    </submittedName>
</protein>
<keyword evidence="2" id="KW-1185">Reference proteome</keyword>
<accession>A0A1Y1XR45</accession>